<evidence type="ECO:0000256" key="7">
    <source>
        <dbReference type="ARBA" id="ARBA00023180"/>
    </source>
</evidence>
<sequence>MKCAVLASALAAGIFLGTASGRPLNVKRALVTEVVYVTNTVADVVVYVDETGAPYSTTTVGMTSSVATPIAIPSTTSETAQPTFESSEAPQAPSSLAPAPASSPVAPQIPSFALVSVQAQATSVEVKADTPTISSSATLPPPAAATSEEPAQPIQASAAAQPSTAAPDAPAKESSDSLSLGITYDPFTGSQDNSQCKTEDEIASEFSKMTDYKIVRIYGMGCNIIPLAVQNVIKNGQKLMAGAYLSTTGDGEDLSKVIQTLKDAVDQYAGGNWDVIQLFSVENEQVNGHAMTASAVVDAINRGRSQLRGLGYNGPVGAVETVPATIDNPAICEASDVVMVNCHAFFDPNTQAQDAGTFVQSQIANVKSACNGKRVVVTESGWPHQGNSNGKAVASLDNQQKALDSIRANFDHDLFMYNAFDDAWKADSASTFNAERYWGVIQ</sequence>
<evidence type="ECO:0000256" key="9">
    <source>
        <dbReference type="ARBA" id="ARBA00023316"/>
    </source>
</evidence>
<keyword evidence="13" id="KW-1185">Reference proteome</keyword>
<feature type="compositionally biased region" description="Low complexity" evidence="10">
    <location>
        <begin position="86"/>
        <end position="103"/>
    </location>
</feature>
<keyword evidence="7" id="KW-0325">Glycoprotein</keyword>
<keyword evidence="6 12" id="KW-0378">Hydrolase</keyword>
<feature type="chain" id="PRO_5040936319" evidence="11">
    <location>
        <begin position="22"/>
        <end position="442"/>
    </location>
</feature>
<dbReference type="PANTHER" id="PTHR16631">
    <property type="entry name" value="GLUCAN 1,3-BETA-GLUCOSIDASE"/>
    <property type="match status" value="1"/>
</dbReference>
<evidence type="ECO:0000256" key="2">
    <source>
        <dbReference type="ARBA" id="ARBA00008773"/>
    </source>
</evidence>
<evidence type="ECO:0000256" key="11">
    <source>
        <dbReference type="SAM" id="SignalP"/>
    </source>
</evidence>
<dbReference type="PANTHER" id="PTHR16631:SF14">
    <property type="entry name" value="FAMILY 17 GLUCOSIDASE SCW10-RELATED"/>
    <property type="match status" value="1"/>
</dbReference>
<dbReference type="GO" id="GO:0009986">
    <property type="term" value="C:cell surface"/>
    <property type="evidence" value="ECO:0007669"/>
    <property type="project" value="TreeGrafter"/>
</dbReference>
<dbReference type="GO" id="GO:0009277">
    <property type="term" value="C:fungal-type cell wall"/>
    <property type="evidence" value="ECO:0007669"/>
    <property type="project" value="TreeGrafter"/>
</dbReference>
<evidence type="ECO:0000256" key="6">
    <source>
        <dbReference type="ARBA" id="ARBA00022801"/>
    </source>
</evidence>
<dbReference type="GO" id="GO:0042973">
    <property type="term" value="F:glucan endo-1,3-beta-D-glucosidase activity"/>
    <property type="evidence" value="ECO:0007669"/>
    <property type="project" value="TreeGrafter"/>
</dbReference>
<feature type="compositionally biased region" description="Low complexity" evidence="10">
    <location>
        <begin position="130"/>
        <end position="169"/>
    </location>
</feature>
<comment type="similarity">
    <text evidence="2">Belongs to the glycosyl hydrolase 17 family.</text>
</comment>
<evidence type="ECO:0000256" key="10">
    <source>
        <dbReference type="SAM" id="MobiDB-lite"/>
    </source>
</evidence>
<feature type="region of interest" description="Disordered" evidence="10">
    <location>
        <begin position="76"/>
        <end position="103"/>
    </location>
</feature>
<evidence type="ECO:0000256" key="5">
    <source>
        <dbReference type="ARBA" id="ARBA00022729"/>
    </source>
</evidence>
<keyword evidence="9" id="KW-0961">Cell wall biogenesis/degradation</keyword>
<dbReference type="EMBL" id="JAPEUY010000015">
    <property type="protein sequence ID" value="KAJ4365548.1"/>
    <property type="molecule type" value="Genomic_DNA"/>
</dbReference>
<evidence type="ECO:0000256" key="4">
    <source>
        <dbReference type="ARBA" id="ARBA00022525"/>
    </source>
</evidence>
<keyword evidence="8 12" id="KW-0326">Glycosidase</keyword>
<evidence type="ECO:0000313" key="13">
    <source>
        <dbReference type="Proteomes" id="UP001140560"/>
    </source>
</evidence>
<dbReference type="FunFam" id="3.20.20.80:FF:000111">
    <property type="entry name" value="Soluble cell wall protein"/>
    <property type="match status" value="1"/>
</dbReference>
<evidence type="ECO:0000313" key="12">
    <source>
        <dbReference type="EMBL" id="KAJ4365548.1"/>
    </source>
</evidence>
<dbReference type="InterPro" id="IPR050732">
    <property type="entry name" value="Beta-glucan_modifiers"/>
</dbReference>
<comment type="subcellular location">
    <subcellularLocation>
        <location evidence="1">Secreted</location>
        <location evidence="1">Cell wall</location>
    </subcellularLocation>
</comment>
<keyword evidence="3" id="KW-0134">Cell wall</keyword>
<evidence type="ECO:0000256" key="1">
    <source>
        <dbReference type="ARBA" id="ARBA00004191"/>
    </source>
</evidence>
<evidence type="ECO:0000256" key="3">
    <source>
        <dbReference type="ARBA" id="ARBA00022512"/>
    </source>
</evidence>
<comment type="caution">
    <text evidence="12">The sequence shown here is derived from an EMBL/GenBank/DDBJ whole genome shotgun (WGS) entry which is preliminary data.</text>
</comment>
<protein>
    <submittedName>
        <fullName evidence="12">Cell surface mannoprotein mp65</fullName>
        <ecNumber evidence="12">3.2.1.58</ecNumber>
    </submittedName>
</protein>
<feature type="signal peptide" evidence="11">
    <location>
        <begin position="1"/>
        <end position="21"/>
    </location>
</feature>
<organism evidence="12 13">
    <name type="scientific">Neocucurbitaria cava</name>
    <dbReference type="NCBI Taxonomy" id="798079"/>
    <lineage>
        <taxon>Eukaryota</taxon>
        <taxon>Fungi</taxon>
        <taxon>Dikarya</taxon>
        <taxon>Ascomycota</taxon>
        <taxon>Pezizomycotina</taxon>
        <taxon>Dothideomycetes</taxon>
        <taxon>Pleosporomycetidae</taxon>
        <taxon>Pleosporales</taxon>
        <taxon>Pleosporineae</taxon>
        <taxon>Cucurbitariaceae</taxon>
        <taxon>Neocucurbitaria</taxon>
    </lineage>
</organism>
<dbReference type="GO" id="GO:0004338">
    <property type="term" value="F:glucan exo-1,3-beta-glucosidase activity"/>
    <property type="evidence" value="ECO:0007669"/>
    <property type="project" value="UniProtKB-EC"/>
</dbReference>
<proteinExistence type="inferred from homology"/>
<dbReference type="GO" id="GO:0005576">
    <property type="term" value="C:extracellular region"/>
    <property type="evidence" value="ECO:0007669"/>
    <property type="project" value="UniProtKB-ARBA"/>
</dbReference>
<dbReference type="GO" id="GO:0071555">
    <property type="term" value="P:cell wall organization"/>
    <property type="evidence" value="ECO:0007669"/>
    <property type="project" value="UniProtKB-KW"/>
</dbReference>
<dbReference type="InterPro" id="IPR017853">
    <property type="entry name" value="GH"/>
</dbReference>
<dbReference type="SUPFAM" id="SSF51445">
    <property type="entry name" value="(Trans)glycosidases"/>
    <property type="match status" value="1"/>
</dbReference>
<dbReference type="EC" id="3.2.1.58" evidence="12"/>
<evidence type="ECO:0000256" key="8">
    <source>
        <dbReference type="ARBA" id="ARBA00023295"/>
    </source>
</evidence>
<keyword evidence="4" id="KW-0964">Secreted</keyword>
<dbReference type="Gene3D" id="3.20.20.80">
    <property type="entry name" value="Glycosidases"/>
    <property type="match status" value="1"/>
</dbReference>
<feature type="compositionally biased region" description="Polar residues" evidence="10">
    <location>
        <begin position="76"/>
        <end position="85"/>
    </location>
</feature>
<accession>A0A9W8Y2I6</accession>
<feature type="region of interest" description="Disordered" evidence="10">
    <location>
        <begin position="125"/>
        <end position="184"/>
    </location>
</feature>
<name>A0A9W8Y2I6_9PLEO</name>
<dbReference type="Proteomes" id="UP001140560">
    <property type="component" value="Unassembled WGS sequence"/>
</dbReference>
<reference evidence="12" key="1">
    <citation type="submission" date="2022-10" db="EMBL/GenBank/DDBJ databases">
        <title>Tapping the CABI collections for fungal endophytes: first genome assemblies for Collariella, Neodidymelliopsis, Ascochyta clinopodiicola, Didymella pomorum, Didymosphaeria variabile, Neocosmospora piperis and Neocucurbitaria cava.</title>
        <authorList>
            <person name="Hill R."/>
        </authorList>
    </citation>
    <scope>NUCLEOTIDE SEQUENCE</scope>
    <source>
        <strain evidence="12">IMI 356814</strain>
    </source>
</reference>
<dbReference type="OrthoDB" id="941679at2759"/>
<keyword evidence="5 11" id="KW-0732">Signal</keyword>
<dbReference type="AlphaFoldDB" id="A0A9W8Y2I6"/>
<gene>
    <name evidence="12" type="primary">MP65</name>
    <name evidence="12" type="ORF">N0V83_008167</name>
</gene>